<keyword evidence="2" id="KW-1185">Reference proteome</keyword>
<reference evidence="1 2" key="1">
    <citation type="submission" date="2022-04" db="EMBL/GenBank/DDBJ databases">
        <title>Complete genome of Methanothermobacter tenebrarum strain RMAS.</title>
        <authorList>
            <person name="Nakamura K."/>
            <person name="Oshima K."/>
            <person name="Hattori M."/>
            <person name="Kamagata Y."/>
            <person name="Takamizawa K."/>
        </authorList>
    </citation>
    <scope>NUCLEOTIDE SEQUENCE [LARGE SCALE GENOMIC DNA]</scope>
    <source>
        <strain evidence="1 2">RMAS</strain>
    </source>
</reference>
<name>A0ABM7YF19_9EURY</name>
<organism evidence="1 2">
    <name type="scientific">Methanothermobacter tenebrarum</name>
    <dbReference type="NCBI Taxonomy" id="680118"/>
    <lineage>
        <taxon>Archaea</taxon>
        <taxon>Methanobacteriati</taxon>
        <taxon>Methanobacteriota</taxon>
        <taxon>Methanomada group</taxon>
        <taxon>Methanobacteria</taxon>
        <taxon>Methanobacteriales</taxon>
        <taxon>Methanobacteriaceae</taxon>
        <taxon>Methanothermobacter</taxon>
    </lineage>
</organism>
<proteinExistence type="predicted"/>
<dbReference type="GeneID" id="71965831"/>
<dbReference type="EMBL" id="AP025698">
    <property type="protein sequence ID" value="BDH79924.1"/>
    <property type="molecule type" value="Genomic_DNA"/>
</dbReference>
<dbReference type="RefSeq" id="WP_248564231.1">
    <property type="nucleotide sequence ID" value="NZ_AP025698.1"/>
</dbReference>
<evidence type="ECO:0000313" key="2">
    <source>
        <dbReference type="Proteomes" id="UP000831817"/>
    </source>
</evidence>
<evidence type="ECO:0000313" key="1">
    <source>
        <dbReference type="EMBL" id="BDH79924.1"/>
    </source>
</evidence>
<dbReference type="Proteomes" id="UP000831817">
    <property type="component" value="Chromosome"/>
</dbReference>
<evidence type="ECO:0008006" key="3">
    <source>
        <dbReference type="Google" id="ProtNLM"/>
    </source>
</evidence>
<sequence>MSLSISERAAAAVENIDEKLLAKIKESWENALEQVLEDFDFKREIYLEYNPLIWHVSKYPIGIRVYRSIPGVITIIEFSTPNRIIPFDIFSSFESKRAVIAHEIAHILDDQKWYHMDYNRIAYEAQNYISREQRAELLAFFYEPVGIIHSNNSLIKVASYISKTKLKNHYMLAYGILEALGRIGMSRTINVPLFFKKMSEDHEDDLSGLLRSHITYPYSFAGLLSSPTEKPVGIVKISDLINCREKLITYLKGLLSLQELNKELKKMGYTTRTDKKKLLEKLEKILIPRILNVSSPKQMKKAKKYTLGVKFTRLKNDMTEALRLCEKLLK</sequence>
<protein>
    <recommendedName>
        <fullName evidence="3">IrrE N-terminal-like domain-containing protein</fullName>
    </recommendedName>
</protein>
<gene>
    <name evidence="1" type="ORF">MTTB_13030</name>
</gene>
<accession>A0ABM7YF19</accession>